<protein>
    <submittedName>
        <fullName evidence="1">Uncharacterized protein</fullName>
    </submittedName>
</protein>
<dbReference type="Proteomes" id="UP000177579">
    <property type="component" value="Unassembled WGS sequence"/>
</dbReference>
<gene>
    <name evidence="1" type="ORF">A2531_05745</name>
</gene>
<comment type="caution">
    <text evidence="1">The sequence shown here is derived from an EMBL/GenBank/DDBJ whole genome shotgun (WGS) entry which is preliminary data.</text>
</comment>
<organism evidence="1 2">
    <name type="scientific">Candidatus Falkowbacteria bacterium RIFOXYD2_FULL_34_120</name>
    <dbReference type="NCBI Taxonomy" id="1798007"/>
    <lineage>
        <taxon>Bacteria</taxon>
        <taxon>Candidatus Falkowiibacteriota</taxon>
    </lineage>
</organism>
<dbReference type="AlphaFoldDB" id="A0A1F5TSF8"/>
<evidence type="ECO:0000313" key="1">
    <source>
        <dbReference type="EMBL" id="OGF41758.1"/>
    </source>
</evidence>
<evidence type="ECO:0000313" key="2">
    <source>
        <dbReference type="Proteomes" id="UP000177579"/>
    </source>
</evidence>
<dbReference type="EMBL" id="MFGO01000005">
    <property type="protein sequence ID" value="OGF41758.1"/>
    <property type="molecule type" value="Genomic_DNA"/>
</dbReference>
<proteinExistence type="predicted"/>
<name>A0A1F5TSF8_9BACT</name>
<reference evidence="1 2" key="1">
    <citation type="journal article" date="2016" name="Nat. Commun.">
        <title>Thousands of microbial genomes shed light on interconnected biogeochemical processes in an aquifer system.</title>
        <authorList>
            <person name="Anantharaman K."/>
            <person name="Brown C.T."/>
            <person name="Hug L.A."/>
            <person name="Sharon I."/>
            <person name="Castelle C.J."/>
            <person name="Probst A.J."/>
            <person name="Thomas B.C."/>
            <person name="Singh A."/>
            <person name="Wilkins M.J."/>
            <person name="Karaoz U."/>
            <person name="Brodie E.L."/>
            <person name="Williams K.H."/>
            <person name="Hubbard S.S."/>
            <person name="Banfield J.F."/>
        </authorList>
    </citation>
    <scope>NUCLEOTIDE SEQUENCE [LARGE SCALE GENOMIC DNA]</scope>
</reference>
<accession>A0A1F5TSF8</accession>
<sequence length="60" mass="6927">MGTSKRIKIITDQNLIQERTVRMLEFVIKAPNNRINLTIALNVFGVLTKENPTNINNRFN</sequence>